<dbReference type="PANTHER" id="PTHR39624">
    <property type="entry name" value="PROTEIN INVOLVED IN RIMO-MEDIATED BETA-METHYLTHIOLATION OF RIBOSOMAL PROTEIN S12 YCAO"/>
    <property type="match status" value="1"/>
</dbReference>
<dbReference type="PANTHER" id="PTHR39624:SF2">
    <property type="entry name" value="OSMC-LIKE PROTEIN"/>
    <property type="match status" value="1"/>
</dbReference>
<evidence type="ECO:0000313" key="1">
    <source>
        <dbReference type="EMBL" id="MFC3146880.1"/>
    </source>
</evidence>
<dbReference type="RefSeq" id="WP_377301440.1">
    <property type="nucleotide sequence ID" value="NZ_CP180191.1"/>
</dbReference>
<dbReference type="GO" id="GO:0004601">
    <property type="term" value="F:peroxidase activity"/>
    <property type="evidence" value="ECO:0007669"/>
    <property type="project" value="UniProtKB-KW"/>
</dbReference>
<name>A0ABV7GZD6_9BURK</name>
<gene>
    <name evidence="1" type="ORF">ACFOEN_04395</name>
</gene>
<proteinExistence type="predicted"/>
<reference evidence="2" key="1">
    <citation type="journal article" date="2019" name="Int. J. Syst. Evol. Microbiol.">
        <title>The Global Catalogue of Microorganisms (GCM) 10K type strain sequencing project: providing services to taxonomists for standard genome sequencing and annotation.</title>
        <authorList>
            <consortium name="The Broad Institute Genomics Platform"/>
            <consortium name="The Broad Institute Genome Sequencing Center for Infectious Disease"/>
            <person name="Wu L."/>
            <person name="Ma J."/>
        </authorList>
    </citation>
    <scope>NUCLEOTIDE SEQUENCE [LARGE SCALE GENOMIC DNA]</scope>
    <source>
        <strain evidence="2">KCTC 52168</strain>
    </source>
</reference>
<dbReference type="Gene3D" id="3.30.300.20">
    <property type="match status" value="1"/>
</dbReference>
<evidence type="ECO:0000313" key="2">
    <source>
        <dbReference type="Proteomes" id="UP001595556"/>
    </source>
</evidence>
<dbReference type="Pfam" id="PF02566">
    <property type="entry name" value="OsmC"/>
    <property type="match status" value="1"/>
</dbReference>
<organism evidence="1 2">
    <name type="scientific">Piscinibacterium candidicorallinum</name>
    <dbReference type="NCBI Taxonomy" id="1793872"/>
    <lineage>
        <taxon>Bacteria</taxon>
        <taxon>Pseudomonadati</taxon>
        <taxon>Pseudomonadota</taxon>
        <taxon>Betaproteobacteria</taxon>
        <taxon>Burkholderiales</taxon>
        <taxon>Piscinibacterium</taxon>
    </lineage>
</organism>
<protein>
    <submittedName>
        <fullName evidence="1">OsmC family protein</fullName>
        <ecNumber evidence="1">1.11.1.-</ecNumber>
    </submittedName>
</protein>
<keyword evidence="2" id="KW-1185">Reference proteome</keyword>
<dbReference type="InterPro" id="IPR015946">
    <property type="entry name" value="KH_dom-like_a/b"/>
</dbReference>
<keyword evidence="1" id="KW-0560">Oxidoreductase</keyword>
<dbReference type="SUPFAM" id="SSF82784">
    <property type="entry name" value="OsmC-like"/>
    <property type="match status" value="1"/>
</dbReference>
<comment type="caution">
    <text evidence="1">The sequence shown here is derived from an EMBL/GenBank/DDBJ whole genome shotgun (WGS) entry which is preliminary data.</text>
</comment>
<dbReference type="EC" id="1.11.1.-" evidence="1"/>
<dbReference type="Proteomes" id="UP001595556">
    <property type="component" value="Unassembled WGS sequence"/>
</dbReference>
<accession>A0ABV7GZD6</accession>
<dbReference type="EMBL" id="JBHRTI010000003">
    <property type="protein sequence ID" value="MFC3146880.1"/>
    <property type="molecule type" value="Genomic_DNA"/>
</dbReference>
<sequence>MSNETSPTVQVLRDRTAGMRHIVHVRDHILPTDIAVADGGGDTGPDPHDLYDSALGACKALTVLWYARKKGIPVEDIQVHITRDGSAERAGTYRLAAELRVTGDLTDAQRRELLSVADKCPVHKLMTQVTTEITTTLTDPAAAPSAT</sequence>
<dbReference type="InterPro" id="IPR003718">
    <property type="entry name" value="OsmC/Ohr_fam"/>
</dbReference>
<dbReference type="InterPro" id="IPR036102">
    <property type="entry name" value="OsmC/Ohrsf"/>
</dbReference>
<keyword evidence="1" id="KW-0575">Peroxidase</keyword>